<feature type="chain" id="PRO_5047359536" description="beta-lactamase" evidence="4">
    <location>
        <begin position="29"/>
        <end position="337"/>
    </location>
</feature>
<dbReference type="EC" id="3.5.2.6" evidence="3"/>
<evidence type="ECO:0000256" key="2">
    <source>
        <dbReference type="ARBA" id="ARBA00009009"/>
    </source>
</evidence>
<dbReference type="InterPro" id="IPR045155">
    <property type="entry name" value="Beta-lactam_cat"/>
</dbReference>
<dbReference type="PANTHER" id="PTHR35333:SF3">
    <property type="entry name" value="BETA-LACTAMASE-TYPE TRANSPEPTIDASE FOLD CONTAINING PROTEIN"/>
    <property type="match status" value="1"/>
</dbReference>
<feature type="signal peptide" evidence="4">
    <location>
        <begin position="1"/>
        <end position="28"/>
    </location>
</feature>
<dbReference type="InterPro" id="IPR000871">
    <property type="entry name" value="Beta-lactam_class-A"/>
</dbReference>
<protein>
    <recommendedName>
        <fullName evidence="3">beta-lactamase</fullName>
        <ecNumber evidence="3">3.5.2.6</ecNumber>
    </recommendedName>
</protein>
<dbReference type="Gene3D" id="3.40.710.10">
    <property type="entry name" value="DD-peptidase/beta-lactamase superfamily"/>
    <property type="match status" value="1"/>
</dbReference>
<dbReference type="EMBL" id="BMKL01000001">
    <property type="protein sequence ID" value="GGD85860.1"/>
    <property type="molecule type" value="Genomic_DNA"/>
</dbReference>
<comment type="catalytic activity">
    <reaction evidence="1">
        <text>a beta-lactam + H2O = a substituted beta-amino acid</text>
        <dbReference type="Rhea" id="RHEA:20401"/>
        <dbReference type="ChEBI" id="CHEBI:15377"/>
        <dbReference type="ChEBI" id="CHEBI:35627"/>
        <dbReference type="ChEBI" id="CHEBI:140347"/>
        <dbReference type="EC" id="3.5.2.6"/>
    </reaction>
</comment>
<keyword evidence="4" id="KW-0732">Signal</keyword>
<evidence type="ECO:0000313" key="7">
    <source>
        <dbReference type="Proteomes" id="UP000619041"/>
    </source>
</evidence>
<dbReference type="Proteomes" id="UP000619041">
    <property type="component" value="Unassembled WGS sequence"/>
</dbReference>
<comment type="similarity">
    <text evidence="2">Belongs to the class-A beta-lactamase family.</text>
</comment>
<reference evidence="7" key="1">
    <citation type="journal article" date="2019" name="Int. J. Syst. Evol. Microbiol.">
        <title>The Global Catalogue of Microorganisms (GCM) 10K type strain sequencing project: providing services to taxonomists for standard genome sequencing and annotation.</title>
        <authorList>
            <consortium name="The Broad Institute Genomics Platform"/>
            <consortium name="The Broad Institute Genome Sequencing Center for Infectious Disease"/>
            <person name="Wu L."/>
            <person name="Ma J."/>
        </authorList>
    </citation>
    <scope>NUCLEOTIDE SEQUENCE [LARGE SCALE GENOMIC DNA]</scope>
    <source>
        <strain evidence="7">CGMCC 1.15959</strain>
    </source>
</reference>
<evidence type="ECO:0000256" key="3">
    <source>
        <dbReference type="ARBA" id="ARBA00012865"/>
    </source>
</evidence>
<evidence type="ECO:0000313" key="6">
    <source>
        <dbReference type="EMBL" id="GGD85860.1"/>
    </source>
</evidence>
<gene>
    <name evidence="6" type="ORF">GCM10011515_01890</name>
</gene>
<name>A0ABQ1RWZ0_9SPHN</name>
<comment type="caution">
    <text evidence="6">The sequence shown here is derived from an EMBL/GenBank/DDBJ whole genome shotgun (WGS) entry which is preliminary data.</text>
</comment>
<feature type="domain" description="Beta-lactamase class A catalytic" evidence="5">
    <location>
        <begin position="75"/>
        <end position="300"/>
    </location>
</feature>
<sequence length="337" mass="35638">MGVMGMGRIARWCAALALGFTTIAPAQAADAEFANAFDAALGTHVRAPQNYDAIHASPLEATIARIADGSAGRIGVYAVDLASGREVSVLGDQRFPMASTSKIAIAATFMEQVERGRYSLTSELPLMVPVASKRFSGDKAPVVPGKYYKAIDLIEMMITRSNNQATDGLLAAVGGPAVVNDWARRNGIANYNLTRDIATLVRDDGEIDPARTVDIRDSATPAAMVRLLSGLYQGKFLADSSRNVILGAMSRCKTGTRRIPAMLPDGVRVAHKTGSLNNTSSDIGIINTPDGRAIAVAIYVTGQGSRPAREAKIANIARALYDGYATQPARAYASASY</sequence>
<dbReference type="PANTHER" id="PTHR35333">
    <property type="entry name" value="BETA-LACTAMASE"/>
    <property type="match status" value="1"/>
</dbReference>
<proteinExistence type="inferred from homology"/>
<evidence type="ECO:0000259" key="5">
    <source>
        <dbReference type="Pfam" id="PF13354"/>
    </source>
</evidence>
<dbReference type="InterPro" id="IPR012338">
    <property type="entry name" value="Beta-lactam/transpept-like"/>
</dbReference>
<keyword evidence="7" id="KW-1185">Reference proteome</keyword>
<organism evidence="6 7">
    <name type="scientific">Tsuneonella deserti</name>
    <dbReference type="NCBI Taxonomy" id="2035528"/>
    <lineage>
        <taxon>Bacteria</taxon>
        <taxon>Pseudomonadati</taxon>
        <taxon>Pseudomonadota</taxon>
        <taxon>Alphaproteobacteria</taxon>
        <taxon>Sphingomonadales</taxon>
        <taxon>Erythrobacteraceae</taxon>
        <taxon>Tsuneonella</taxon>
    </lineage>
</organism>
<dbReference type="Pfam" id="PF13354">
    <property type="entry name" value="Beta-lactamase2"/>
    <property type="match status" value="1"/>
</dbReference>
<accession>A0ABQ1RWZ0</accession>
<evidence type="ECO:0000256" key="4">
    <source>
        <dbReference type="SAM" id="SignalP"/>
    </source>
</evidence>
<evidence type="ECO:0000256" key="1">
    <source>
        <dbReference type="ARBA" id="ARBA00001526"/>
    </source>
</evidence>
<dbReference type="SUPFAM" id="SSF56601">
    <property type="entry name" value="beta-lactamase/transpeptidase-like"/>
    <property type="match status" value="1"/>
</dbReference>
<dbReference type="PRINTS" id="PR00118">
    <property type="entry name" value="BLACTAMASEA"/>
</dbReference>